<dbReference type="InterPro" id="IPR003961">
    <property type="entry name" value="FN3_dom"/>
</dbReference>
<name>A0A382WG93_9ZZZZ</name>
<reference evidence="2" key="1">
    <citation type="submission" date="2018-05" db="EMBL/GenBank/DDBJ databases">
        <authorList>
            <person name="Lanie J.A."/>
            <person name="Ng W.-L."/>
            <person name="Kazmierczak K.M."/>
            <person name="Andrzejewski T.M."/>
            <person name="Davidsen T.M."/>
            <person name="Wayne K.J."/>
            <person name="Tettelin H."/>
            <person name="Glass J.I."/>
            <person name="Rusch D."/>
            <person name="Podicherti R."/>
            <person name="Tsui H.-C.T."/>
            <person name="Winkler M.E."/>
        </authorList>
    </citation>
    <scope>NUCLEOTIDE SEQUENCE</scope>
</reference>
<sequence length="142" mass="14760">MKQLLFCMVLILGIVALIGSCAKKDDSTAATAASTLDPMTCPSDNTDCITAGWHQNELDWNAVSGATSYTIYWSTSTGVSSSSTAITGITDDNYTHTGLDNGTTYYYKGATVNSAGTGSLSDEVSATPRTGPTVTEACTFGE</sequence>
<dbReference type="InterPro" id="IPR036116">
    <property type="entry name" value="FN3_sf"/>
</dbReference>
<gene>
    <name evidence="2" type="ORF">METZ01_LOCUS410209</name>
</gene>
<organism evidence="2">
    <name type="scientific">marine metagenome</name>
    <dbReference type="NCBI Taxonomy" id="408172"/>
    <lineage>
        <taxon>unclassified sequences</taxon>
        <taxon>metagenomes</taxon>
        <taxon>ecological metagenomes</taxon>
    </lineage>
</organism>
<dbReference type="SUPFAM" id="SSF49265">
    <property type="entry name" value="Fibronectin type III"/>
    <property type="match status" value="1"/>
</dbReference>
<protein>
    <recommendedName>
        <fullName evidence="1">Fibronectin type-III domain-containing protein</fullName>
    </recommendedName>
</protein>
<dbReference type="EMBL" id="UINC01159330">
    <property type="protein sequence ID" value="SVD57355.1"/>
    <property type="molecule type" value="Genomic_DNA"/>
</dbReference>
<dbReference type="CDD" id="cd00063">
    <property type="entry name" value="FN3"/>
    <property type="match status" value="1"/>
</dbReference>
<accession>A0A382WG93</accession>
<dbReference type="Gene3D" id="2.60.40.10">
    <property type="entry name" value="Immunoglobulins"/>
    <property type="match status" value="1"/>
</dbReference>
<feature type="non-terminal residue" evidence="2">
    <location>
        <position position="142"/>
    </location>
</feature>
<dbReference type="PROSITE" id="PS50853">
    <property type="entry name" value="FN3"/>
    <property type="match status" value="1"/>
</dbReference>
<dbReference type="InterPro" id="IPR013783">
    <property type="entry name" value="Ig-like_fold"/>
</dbReference>
<proteinExistence type="predicted"/>
<dbReference type="PROSITE" id="PS51257">
    <property type="entry name" value="PROKAR_LIPOPROTEIN"/>
    <property type="match status" value="1"/>
</dbReference>
<dbReference type="AlphaFoldDB" id="A0A382WG93"/>
<feature type="domain" description="Fibronectin type-III" evidence="1">
    <location>
        <begin position="41"/>
        <end position="133"/>
    </location>
</feature>
<evidence type="ECO:0000259" key="1">
    <source>
        <dbReference type="PROSITE" id="PS50853"/>
    </source>
</evidence>
<evidence type="ECO:0000313" key="2">
    <source>
        <dbReference type="EMBL" id="SVD57355.1"/>
    </source>
</evidence>